<dbReference type="Gene3D" id="3.30.465.10">
    <property type="match status" value="1"/>
</dbReference>
<comment type="caution">
    <text evidence="5">The sequence shown here is derived from an EMBL/GenBank/DDBJ whole genome shotgun (WGS) entry which is preliminary data.</text>
</comment>
<evidence type="ECO:0000256" key="3">
    <source>
        <dbReference type="ARBA" id="ARBA00023002"/>
    </source>
</evidence>
<dbReference type="PANTHER" id="PTHR42659">
    <property type="entry name" value="XANTHINE DEHYDROGENASE SUBUNIT C-RELATED"/>
    <property type="match status" value="1"/>
</dbReference>
<dbReference type="InterPro" id="IPR002346">
    <property type="entry name" value="Mopterin_DH_FAD-bd"/>
</dbReference>
<dbReference type="EMBL" id="JAATTO010000035">
    <property type="protein sequence ID" value="MBC9981256.1"/>
    <property type="molecule type" value="Genomic_DNA"/>
</dbReference>
<dbReference type="SUPFAM" id="SSF55447">
    <property type="entry name" value="CO dehydrogenase flavoprotein C-terminal domain-like"/>
    <property type="match status" value="1"/>
</dbReference>
<protein>
    <submittedName>
        <fullName evidence="5">FAD binding domain-containing protein</fullName>
    </submittedName>
</protein>
<keyword evidence="6" id="KW-1185">Reference proteome</keyword>
<evidence type="ECO:0000259" key="4">
    <source>
        <dbReference type="PROSITE" id="PS51387"/>
    </source>
</evidence>
<sequence length="293" mass="30595">MQAPASRSVYIAPSLPAALDALDEGGAAAAPFAGGTWIMRAPIRHEPLKSLYVAIGKIPELRAIKVDADAVEVGAAVTHAALAATLAELAEFDVLTAAASRSANPAIRTMATIGGNLATTAFAAADCVPALLCLDADVEIASRGGPERTSLERFLTMRSTLAPGRLLHRIIVPRRGRRTVHARLPLRQAGDYPTAIVSLAVSLDEAGHVRTARVAVGSVEPVARRWQRLEHALVGHPLNAAKATDAAAELAGEFTGRDSPDVPAWYRVRVLPALVRRAVAALGSGAVGDEHGH</sequence>
<proteinExistence type="predicted"/>
<dbReference type="Pfam" id="PF00941">
    <property type="entry name" value="FAD_binding_5"/>
    <property type="match status" value="1"/>
</dbReference>
<dbReference type="InterPro" id="IPR005107">
    <property type="entry name" value="CO_DH_flav_C"/>
</dbReference>
<dbReference type="Gene3D" id="3.30.390.50">
    <property type="entry name" value="CO dehydrogenase flavoprotein, C-terminal domain"/>
    <property type="match status" value="1"/>
</dbReference>
<name>A0ABR7UCJ6_9BRAD</name>
<evidence type="ECO:0000256" key="1">
    <source>
        <dbReference type="ARBA" id="ARBA00022630"/>
    </source>
</evidence>
<accession>A0ABR7UCJ6</accession>
<dbReference type="SUPFAM" id="SSF56176">
    <property type="entry name" value="FAD-binding/transporter-associated domain-like"/>
    <property type="match status" value="1"/>
</dbReference>
<dbReference type="Pfam" id="PF03450">
    <property type="entry name" value="CO_deh_flav_C"/>
    <property type="match status" value="1"/>
</dbReference>
<feature type="domain" description="FAD-binding PCMH-type" evidence="4">
    <location>
        <begin position="1"/>
        <end position="177"/>
    </location>
</feature>
<keyword evidence="2" id="KW-0274">FAD</keyword>
<dbReference type="Proteomes" id="UP000639516">
    <property type="component" value="Unassembled WGS sequence"/>
</dbReference>
<dbReference type="InterPro" id="IPR016169">
    <property type="entry name" value="FAD-bd_PCMH_sub2"/>
</dbReference>
<organism evidence="5 6">
    <name type="scientific">Bradyrhizobium campsiandrae</name>
    <dbReference type="NCBI Taxonomy" id="1729892"/>
    <lineage>
        <taxon>Bacteria</taxon>
        <taxon>Pseudomonadati</taxon>
        <taxon>Pseudomonadota</taxon>
        <taxon>Alphaproteobacteria</taxon>
        <taxon>Hyphomicrobiales</taxon>
        <taxon>Nitrobacteraceae</taxon>
        <taxon>Bradyrhizobium</taxon>
    </lineage>
</organism>
<evidence type="ECO:0000313" key="6">
    <source>
        <dbReference type="Proteomes" id="UP000639516"/>
    </source>
</evidence>
<dbReference type="RefSeq" id="WP_188100205.1">
    <property type="nucleotide sequence ID" value="NZ_JAANIH010000016.1"/>
</dbReference>
<dbReference type="PROSITE" id="PS51387">
    <property type="entry name" value="FAD_PCMH"/>
    <property type="match status" value="1"/>
</dbReference>
<dbReference type="InterPro" id="IPR051312">
    <property type="entry name" value="Diverse_Substr_Oxidored"/>
</dbReference>
<dbReference type="PANTHER" id="PTHR42659:SF2">
    <property type="entry name" value="XANTHINE DEHYDROGENASE SUBUNIT C-RELATED"/>
    <property type="match status" value="1"/>
</dbReference>
<keyword evidence="3" id="KW-0560">Oxidoreductase</keyword>
<evidence type="ECO:0000256" key="2">
    <source>
        <dbReference type="ARBA" id="ARBA00022827"/>
    </source>
</evidence>
<dbReference type="SMART" id="SM01092">
    <property type="entry name" value="CO_deh_flav_C"/>
    <property type="match status" value="1"/>
</dbReference>
<dbReference type="InterPro" id="IPR016166">
    <property type="entry name" value="FAD-bd_PCMH"/>
</dbReference>
<evidence type="ECO:0000313" key="5">
    <source>
        <dbReference type="EMBL" id="MBC9981256.1"/>
    </source>
</evidence>
<keyword evidence="1" id="KW-0285">Flavoprotein</keyword>
<dbReference type="InterPro" id="IPR036683">
    <property type="entry name" value="CO_DH_flav_C_dom_sf"/>
</dbReference>
<gene>
    <name evidence="5" type="ORF">HA482_23920</name>
</gene>
<reference evidence="5 6" key="1">
    <citation type="journal article" date="2020" name="Arch. Microbiol.">
        <title>Bradyrhizobium campsiandrae sp. nov., a nitrogen-fixing bacterial strain isolated from a native leguminous tree from the Amazon adapted to flooded conditions.</title>
        <authorList>
            <person name="Cabral Michel D."/>
            <person name="Martins da Costa E."/>
            <person name="Azarias Guimaraes A."/>
            <person name="Soares de Carvalho T."/>
            <person name="Santos de Castro Caputo P."/>
            <person name="Willems A."/>
            <person name="de Souza Moreira F.M."/>
        </authorList>
    </citation>
    <scope>NUCLEOTIDE SEQUENCE [LARGE SCALE GENOMIC DNA]</scope>
    <source>
        <strain evidence="6">INPA 384B</strain>
    </source>
</reference>
<dbReference type="InterPro" id="IPR036318">
    <property type="entry name" value="FAD-bd_PCMH-like_sf"/>
</dbReference>